<keyword evidence="1" id="KW-0378">Hydrolase</keyword>
<dbReference type="InterPro" id="IPR008979">
    <property type="entry name" value="Galactose-bd-like_sf"/>
</dbReference>
<protein>
    <recommendedName>
        <fullName evidence="3">Beta-mannosidase-like galactose-binding domain-containing protein</fullName>
    </recommendedName>
</protein>
<dbReference type="InterPro" id="IPR050887">
    <property type="entry name" value="Beta-mannosidase_GH2"/>
</dbReference>
<evidence type="ECO:0000256" key="2">
    <source>
        <dbReference type="ARBA" id="ARBA00023295"/>
    </source>
</evidence>
<gene>
    <name evidence="4" type="ORF">S06H3_63502</name>
</gene>
<dbReference type="InterPro" id="IPR054593">
    <property type="entry name" value="Beta-mannosidase-like_N2"/>
</dbReference>
<dbReference type="PANTHER" id="PTHR43730">
    <property type="entry name" value="BETA-MANNOSIDASE"/>
    <property type="match status" value="1"/>
</dbReference>
<dbReference type="AlphaFoldDB" id="X1PVV8"/>
<dbReference type="PANTHER" id="PTHR43730:SF1">
    <property type="entry name" value="BETA-MANNOSIDASE"/>
    <property type="match status" value="1"/>
</dbReference>
<dbReference type="GO" id="GO:0006516">
    <property type="term" value="P:glycoprotein catabolic process"/>
    <property type="evidence" value="ECO:0007669"/>
    <property type="project" value="TreeGrafter"/>
</dbReference>
<reference evidence="4" key="1">
    <citation type="journal article" date="2014" name="Front. Microbiol.">
        <title>High frequency of phylogenetically diverse reductive dehalogenase-homologous genes in deep subseafloor sedimentary metagenomes.</title>
        <authorList>
            <person name="Kawai M."/>
            <person name="Futagami T."/>
            <person name="Toyoda A."/>
            <person name="Takaki Y."/>
            <person name="Nishi S."/>
            <person name="Hori S."/>
            <person name="Arai W."/>
            <person name="Tsubouchi T."/>
            <person name="Morono Y."/>
            <person name="Uchiyama I."/>
            <person name="Ito T."/>
            <person name="Fujiyama A."/>
            <person name="Inagaki F."/>
            <person name="Takami H."/>
        </authorList>
    </citation>
    <scope>NUCLEOTIDE SEQUENCE</scope>
    <source>
        <strain evidence="4">Expedition CK06-06</strain>
    </source>
</reference>
<keyword evidence="2" id="KW-0326">Glycosidase</keyword>
<dbReference type="GO" id="GO:0004567">
    <property type="term" value="F:beta-mannosidase activity"/>
    <property type="evidence" value="ECO:0007669"/>
    <property type="project" value="TreeGrafter"/>
</dbReference>
<evidence type="ECO:0000313" key="4">
    <source>
        <dbReference type="EMBL" id="GAI46711.1"/>
    </source>
</evidence>
<comment type="caution">
    <text evidence="4">The sequence shown here is derived from an EMBL/GenBank/DDBJ whole genome shotgun (WGS) entry which is preliminary data.</text>
</comment>
<dbReference type="Pfam" id="PF22666">
    <property type="entry name" value="Glyco_hydro_2_N2"/>
    <property type="match status" value="1"/>
</dbReference>
<dbReference type="SUPFAM" id="SSF49785">
    <property type="entry name" value="Galactose-binding domain-like"/>
    <property type="match status" value="1"/>
</dbReference>
<sequence length="83" mass="9791">LNGEWNLKNEARSINIPALVPGSVYEALLENNVIVDPFYGIHEREMSWVYESDWQYETTFDVLDDILKHEKINEGNIWFLNFS</sequence>
<accession>X1PVV8</accession>
<dbReference type="Gene3D" id="2.60.120.260">
    <property type="entry name" value="Galactose-binding domain-like"/>
    <property type="match status" value="1"/>
</dbReference>
<name>X1PVV8_9ZZZZ</name>
<feature type="domain" description="Beta-mannosidase-like galactose-binding" evidence="3">
    <location>
        <begin position="5"/>
        <end position="72"/>
    </location>
</feature>
<feature type="non-terminal residue" evidence="4">
    <location>
        <position position="1"/>
    </location>
</feature>
<dbReference type="EMBL" id="BARV01042136">
    <property type="protein sequence ID" value="GAI46711.1"/>
    <property type="molecule type" value="Genomic_DNA"/>
</dbReference>
<proteinExistence type="predicted"/>
<evidence type="ECO:0000259" key="3">
    <source>
        <dbReference type="Pfam" id="PF22666"/>
    </source>
</evidence>
<organism evidence="4">
    <name type="scientific">marine sediment metagenome</name>
    <dbReference type="NCBI Taxonomy" id="412755"/>
    <lineage>
        <taxon>unclassified sequences</taxon>
        <taxon>metagenomes</taxon>
        <taxon>ecological metagenomes</taxon>
    </lineage>
</organism>
<evidence type="ECO:0000256" key="1">
    <source>
        <dbReference type="ARBA" id="ARBA00022801"/>
    </source>
</evidence>